<gene>
    <name evidence="1" type="ORF">BDN72DRAFT_773512</name>
</gene>
<name>A0ACD3AIW4_9AGAR</name>
<reference evidence="1 2" key="1">
    <citation type="journal article" date="2019" name="Nat. Ecol. Evol.">
        <title>Megaphylogeny resolves global patterns of mushroom evolution.</title>
        <authorList>
            <person name="Varga T."/>
            <person name="Krizsan K."/>
            <person name="Foldi C."/>
            <person name="Dima B."/>
            <person name="Sanchez-Garcia M."/>
            <person name="Sanchez-Ramirez S."/>
            <person name="Szollosi G.J."/>
            <person name="Szarkandi J.G."/>
            <person name="Papp V."/>
            <person name="Albert L."/>
            <person name="Andreopoulos W."/>
            <person name="Angelini C."/>
            <person name="Antonin V."/>
            <person name="Barry K.W."/>
            <person name="Bougher N.L."/>
            <person name="Buchanan P."/>
            <person name="Buyck B."/>
            <person name="Bense V."/>
            <person name="Catcheside P."/>
            <person name="Chovatia M."/>
            <person name="Cooper J."/>
            <person name="Damon W."/>
            <person name="Desjardin D."/>
            <person name="Finy P."/>
            <person name="Geml J."/>
            <person name="Haridas S."/>
            <person name="Hughes K."/>
            <person name="Justo A."/>
            <person name="Karasinski D."/>
            <person name="Kautmanova I."/>
            <person name="Kiss B."/>
            <person name="Kocsube S."/>
            <person name="Kotiranta H."/>
            <person name="LaButti K.M."/>
            <person name="Lechner B.E."/>
            <person name="Liimatainen K."/>
            <person name="Lipzen A."/>
            <person name="Lukacs Z."/>
            <person name="Mihaltcheva S."/>
            <person name="Morgado L.N."/>
            <person name="Niskanen T."/>
            <person name="Noordeloos M.E."/>
            <person name="Ohm R.A."/>
            <person name="Ortiz-Santana B."/>
            <person name="Ovrebo C."/>
            <person name="Racz N."/>
            <person name="Riley R."/>
            <person name="Savchenko A."/>
            <person name="Shiryaev A."/>
            <person name="Soop K."/>
            <person name="Spirin V."/>
            <person name="Szebenyi C."/>
            <person name="Tomsovsky M."/>
            <person name="Tulloss R.E."/>
            <person name="Uehling J."/>
            <person name="Grigoriev I.V."/>
            <person name="Vagvolgyi C."/>
            <person name="Papp T."/>
            <person name="Martin F.M."/>
            <person name="Miettinen O."/>
            <person name="Hibbett D.S."/>
            <person name="Nagy L.G."/>
        </authorList>
    </citation>
    <scope>NUCLEOTIDE SEQUENCE [LARGE SCALE GENOMIC DNA]</scope>
    <source>
        <strain evidence="1 2">NL-1719</strain>
    </source>
</reference>
<proteinExistence type="predicted"/>
<evidence type="ECO:0000313" key="2">
    <source>
        <dbReference type="Proteomes" id="UP000308600"/>
    </source>
</evidence>
<protein>
    <submittedName>
        <fullName evidence="1">STE3-like pheromone receptor</fullName>
    </submittedName>
</protein>
<evidence type="ECO:0000313" key="1">
    <source>
        <dbReference type="EMBL" id="TFK65309.1"/>
    </source>
</evidence>
<sequence>MRSYDPTFPLFPVLTFIGFVISLIPLPWHAQAWNSGTCAFMIWTSTMCLIYFINSLVWAGNLVNIAPVWCDITSKLMIGASAGFPASILCISRRLYHITAVQTVSVTRRDKRRMVLIDLCISLGIPVLVMILHVVVQGHRFDIFEDFGCFAVTYNTLPAYFLVDMWPILLASISFVYSSLTLRSFWARRAQFHDLAASNSALSMSRYIRLMLLAFLDIMLTLPLSVFTFYMGTKGHVQPWISWEDTHYDFGRVGKFASIVWMGNPNTRVPVEMTRWLPVLCAYVFFALFGFASEAQKHYARVFNAALKLVGYKRSPIAKKAPLPS</sequence>
<dbReference type="EMBL" id="ML208441">
    <property type="protein sequence ID" value="TFK65309.1"/>
    <property type="molecule type" value="Genomic_DNA"/>
</dbReference>
<accession>A0ACD3AIW4</accession>
<keyword evidence="2" id="KW-1185">Reference proteome</keyword>
<organism evidence="1 2">
    <name type="scientific">Pluteus cervinus</name>
    <dbReference type="NCBI Taxonomy" id="181527"/>
    <lineage>
        <taxon>Eukaryota</taxon>
        <taxon>Fungi</taxon>
        <taxon>Dikarya</taxon>
        <taxon>Basidiomycota</taxon>
        <taxon>Agaricomycotina</taxon>
        <taxon>Agaricomycetes</taxon>
        <taxon>Agaricomycetidae</taxon>
        <taxon>Agaricales</taxon>
        <taxon>Pluteineae</taxon>
        <taxon>Pluteaceae</taxon>
        <taxon>Pluteus</taxon>
    </lineage>
</organism>
<dbReference type="Proteomes" id="UP000308600">
    <property type="component" value="Unassembled WGS sequence"/>
</dbReference>